<dbReference type="PANTHER" id="PTHR46268:SF6">
    <property type="entry name" value="UNIVERSAL STRESS PROTEIN UP12"/>
    <property type="match status" value="1"/>
</dbReference>
<evidence type="ECO:0000313" key="4">
    <source>
        <dbReference type="Proteomes" id="UP000324104"/>
    </source>
</evidence>
<dbReference type="RefSeq" id="WP_149081527.1">
    <property type="nucleotide sequence ID" value="NZ_VTAW01000012.1"/>
</dbReference>
<protein>
    <submittedName>
        <fullName evidence="3">Universal stress protein</fullName>
    </submittedName>
</protein>
<dbReference type="InterPro" id="IPR006016">
    <property type="entry name" value="UspA"/>
</dbReference>
<keyword evidence="4" id="KW-1185">Reference proteome</keyword>
<reference evidence="3 4" key="1">
    <citation type="submission" date="2019-08" db="EMBL/GenBank/DDBJ databases">
        <title>Archaea genome.</title>
        <authorList>
            <person name="Kajale S."/>
            <person name="Shouche Y."/>
            <person name="Deshpande N."/>
            <person name="Sharma A."/>
        </authorList>
    </citation>
    <scope>NUCLEOTIDE SEQUENCE [LARGE SCALE GENOMIC DNA]</scope>
    <source>
        <strain evidence="3 4">ESP3B_9</strain>
    </source>
</reference>
<evidence type="ECO:0000313" key="3">
    <source>
        <dbReference type="EMBL" id="TYT61966.1"/>
    </source>
</evidence>
<dbReference type="EMBL" id="VTAW01000012">
    <property type="protein sequence ID" value="TYT61966.1"/>
    <property type="molecule type" value="Genomic_DNA"/>
</dbReference>
<evidence type="ECO:0000259" key="2">
    <source>
        <dbReference type="Pfam" id="PF00582"/>
    </source>
</evidence>
<dbReference type="CDD" id="cd00293">
    <property type="entry name" value="USP-like"/>
    <property type="match status" value="1"/>
</dbReference>
<dbReference type="AlphaFoldDB" id="A0A5D5AJV4"/>
<comment type="caution">
    <text evidence="3">The sequence shown here is derived from an EMBL/GenBank/DDBJ whole genome shotgun (WGS) entry which is preliminary data.</text>
</comment>
<sequence>MPIVAGVDRSSRAESVVSHGYDLADKCDVELHVVHVGARQVGDGGLERGREEASEVAADVAEKTIGQTDFEPIGLVGDPAEKLLEYGENQDAEYIVINARKRTRLDHAIFGGVSQSLLLAADRPVVTVP</sequence>
<feature type="domain" description="UspA" evidence="2">
    <location>
        <begin position="2"/>
        <end position="129"/>
    </location>
</feature>
<accession>A0A5D5AJV4</accession>
<dbReference type="Pfam" id="PF00582">
    <property type="entry name" value="Usp"/>
    <property type="match status" value="1"/>
</dbReference>
<dbReference type="Gene3D" id="3.40.50.620">
    <property type="entry name" value="HUPs"/>
    <property type="match status" value="1"/>
</dbReference>
<dbReference type="Proteomes" id="UP000324104">
    <property type="component" value="Unassembled WGS sequence"/>
</dbReference>
<comment type="similarity">
    <text evidence="1">Belongs to the universal stress protein A family.</text>
</comment>
<organism evidence="3 4">
    <name type="scientific">Natrialba swarupiae</name>
    <dbReference type="NCBI Taxonomy" id="2448032"/>
    <lineage>
        <taxon>Archaea</taxon>
        <taxon>Methanobacteriati</taxon>
        <taxon>Methanobacteriota</taxon>
        <taxon>Stenosarchaea group</taxon>
        <taxon>Halobacteria</taxon>
        <taxon>Halobacteriales</taxon>
        <taxon>Natrialbaceae</taxon>
        <taxon>Natrialba</taxon>
    </lineage>
</organism>
<proteinExistence type="inferred from homology"/>
<dbReference type="PANTHER" id="PTHR46268">
    <property type="entry name" value="STRESS RESPONSE PROTEIN NHAX"/>
    <property type="match status" value="1"/>
</dbReference>
<name>A0A5D5AJV4_9EURY</name>
<gene>
    <name evidence="3" type="ORF">FYC77_10865</name>
</gene>
<dbReference type="SUPFAM" id="SSF52402">
    <property type="entry name" value="Adenine nucleotide alpha hydrolases-like"/>
    <property type="match status" value="1"/>
</dbReference>
<dbReference type="InterPro" id="IPR014729">
    <property type="entry name" value="Rossmann-like_a/b/a_fold"/>
</dbReference>
<evidence type="ECO:0000256" key="1">
    <source>
        <dbReference type="ARBA" id="ARBA00008791"/>
    </source>
</evidence>